<comment type="caution">
    <text evidence="1">The sequence shown here is derived from an EMBL/GenBank/DDBJ whole genome shotgun (WGS) entry which is preliminary data.</text>
</comment>
<keyword evidence="2" id="KW-1185">Reference proteome</keyword>
<sequence length="48" mass="5291">MAQSTVQAIRHVSFEDLGGFEAPLRDAGYDVEYVDAAERDLTHLDPLA</sequence>
<evidence type="ECO:0000313" key="1">
    <source>
        <dbReference type="EMBL" id="MDY8108710.1"/>
    </source>
</evidence>
<protein>
    <recommendedName>
        <fullName evidence="3">Glutamine amidotransferase</fullName>
    </recommendedName>
</protein>
<dbReference type="EMBL" id="JAXLPB010000002">
    <property type="protein sequence ID" value="MDY8108710.1"/>
    <property type="molecule type" value="Genomic_DNA"/>
</dbReference>
<proteinExistence type="predicted"/>
<organism evidence="1 2">
    <name type="scientific">Fulvimarina uroteuthidis</name>
    <dbReference type="NCBI Taxonomy" id="3098149"/>
    <lineage>
        <taxon>Bacteria</taxon>
        <taxon>Pseudomonadati</taxon>
        <taxon>Pseudomonadota</taxon>
        <taxon>Alphaproteobacteria</taxon>
        <taxon>Hyphomicrobiales</taxon>
        <taxon>Aurantimonadaceae</taxon>
        <taxon>Fulvimarina</taxon>
    </lineage>
</organism>
<reference evidence="1 2" key="1">
    <citation type="submission" date="2023-12" db="EMBL/GenBank/DDBJ databases">
        <title>Description of Novel Strain Fulvimarina sp. 2208YS6-2-32 isolated from Uroteuthis (Photololigo) edulis.</title>
        <authorList>
            <person name="Park J.-S."/>
        </authorList>
    </citation>
    <scope>NUCLEOTIDE SEQUENCE [LARGE SCALE GENOMIC DNA]</scope>
    <source>
        <strain evidence="1 2">2208YS6-2-32</strain>
    </source>
</reference>
<accession>A0ABU5I067</accession>
<evidence type="ECO:0000313" key="2">
    <source>
        <dbReference type="Proteomes" id="UP001294412"/>
    </source>
</evidence>
<name>A0ABU5I067_9HYPH</name>
<dbReference type="Proteomes" id="UP001294412">
    <property type="component" value="Unassembled WGS sequence"/>
</dbReference>
<dbReference type="RefSeq" id="WP_322186183.1">
    <property type="nucleotide sequence ID" value="NZ_JAXLPB010000002.1"/>
</dbReference>
<gene>
    <name evidence="1" type="ORF">U0C82_06050</name>
</gene>
<evidence type="ECO:0008006" key="3">
    <source>
        <dbReference type="Google" id="ProtNLM"/>
    </source>
</evidence>